<dbReference type="KEGG" id="vg:54981334"/>
<feature type="domain" description="Bacteriophage T4 Gp32 single-stranded DNA-binding" evidence="12">
    <location>
        <begin position="46"/>
        <end position="242"/>
    </location>
</feature>
<dbReference type="InterPro" id="IPR012339">
    <property type="entry name" value="Phage_T4_Gp32_ssDNA-bd"/>
</dbReference>
<evidence type="ECO:0000256" key="7">
    <source>
        <dbReference type="ARBA" id="ARBA00023109"/>
    </source>
</evidence>
<organism evidence="13 14">
    <name type="scientific">Synechococcus phage Bellamy</name>
    <dbReference type="NCBI Taxonomy" id="2023996"/>
    <lineage>
        <taxon>Viruses</taxon>
        <taxon>Duplodnaviria</taxon>
        <taxon>Heunggongvirae</taxon>
        <taxon>Uroviricota</taxon>
        <taxon>Caudoviricetes</taxon>
        <taxon>Pantevenvirales</taxon>
        <taxon>Kyanoviridae</taxon>
        <taxon>Bellamyvirus</taxon>
        <taxon>Bellamyvirus bellamy</taxon>
    </lineage>
</organism>
<keyword evidence="14" id="KW-1185">Reference proteome</keyword>
<dbReference type="SUPFAM" id="SSF50249">
    <property type="entry name" value="Nucleic acid-binding proteins"/>
    <property type="match status" value="1"/>
</dbReference>
<dbReference type="HAMAP" id="MF_04152">
    <property type="entry name" value="SSB_T4"/>
    <property type="match status" value="1"/>
</dbReference>
<dbReference type="GO" id="GO:0006260">
    <property type="term" value="P:DNA replication"/>
    <property type="evidence" value="ECO:0007669"/>
    <property type="project" value="UniProtKB-KW"/>
</dbReference>
<evidence type="ECO:0000256" key="5">
    <source>
        <dbReference type="ARBA" id="ARBA00022763"/>
    </source>
</evidence>
<dbReference type="Pfam" id="PF08804">
    <property type="entry name" value="gp32"/>
    <property type="match status" value="1"/>
</dbReference>
<dbReference type="EMBL" id="MF351863">
    <property type="protein sequence ID" value="ASR76051.1"/>
    <property type="molecule type" value="Genomic_DNA"/>
</dbReference>
<dbReference type="RefSeq" id="YP_009791163.1">
    <property type="nucleotide sequence ID" value="NC_047838.1"/>
</dbReference>
<evidence type="ECO:0000256" key="8">
    <source>
        <dbReference type="ARBA" id="ARBA00023125"/>
    </source>
</evidence>
<dbReference type="InterPro" id="IPR046395">
    <property type="entry name" value="SSB_T4"/>
</dbReference>
<gene>
    <name evidence="13" type="primary">4</name>
    <name evidence="13" type="ORF">PBI_BELLAMY_4</name>
</gene>
<dbReference type="GO" id="GO:0046872">
    <property type="term" value="F:metal ion binding"/>
    <property type="evidence" value="ECO:0007669"/>
    <property type="project" value="UniProtKB-KW"/>
</dbReference>
<accession>A0A222YVH0</accession>
<name>A0A222YVH0_9CAUD</name>
<evidence type="ECO:0000259" key="12">
    <source>
        <dbReference type="Pfam" id="PF08804"/>
    </source>
</evidence>
<dbReference type="InterPro" id="IPR044947">
    <property type="entry name" value="Phage_T4_Gp32_ssDNA-bd_sf"/>
</dbReference>
<evidence type="ECO:0000256" key="2">
    <source>
        <dbReference type="ARBA" id="ARBA00022491"/>
    </source>
</evidence>
<dbReference type="GO" id="GO:0003697">
    <property type="term" value="F:single-stranded DNA binding"/>
    <property type="evidence" value="ECO:0007669"/>
    <property type="project" value="UniProtKB-UniRule"/>
</dbReference>
<evidence type="ECO:0000313" key="13">
    <source>
        <dbReference type="EMBL" id="ASR76051.1"/>
    </source>
</evidence>
<evidence type="ECO:0000256" key="1">
    <source>
        <dbReference type="ARBA" id="ARBA00018590"/>
    </source>
</evidence>
<evidence type="ECO:0000256" key="4">
    <source>
        <dbReference type="ARBA" id="ARBA00022723"/>
    </source>
</evidence>
<dbReference type="Gene3D" id="3.90.198.10">
    <property type="entry name" value="Replication Fork Single-Stranded Dna Binding Protein"/>
    <property type="match status" value="1"/>
</dbReference>
<keyword evidence="8 10" id="KW-0238">DNA-binding</keyword>
<keyword evidence="7 10" id="KW-1194">Viral DNA replication</keyword>
<evidence type="ECO:0000256" key="3">
    <source>
        <dbReference type="ARBA" id="ARBA00022705"/>
    </source>
</evidence>
<keyword evidence="6" id="KW-0862">Zinc</keyword>
<evidence type="ECO:0000256" key="9">
    <source>
        <dbReference type="ARBA" id="ARBA00023204"/>
    </source>
</evidence>
<keyword evidence="3" id="KW-0235">DNA replication</keyword>
<proteinExistence type="inferred from homology"/>
<comment type="function">
    <text evidence="10">Single-stranded DNA-binding protein that participates in viral DNA replication, recombination, and repair. Coats the lagging-strand ssDNA as the replication fork advances. Stimulates the activities of viral DNA polymerase and the replicative helicase, probably via its interaction with the helicase assembly factor. Together with the replicative helicase and the helicase assembly factor, promotes pairing of two homologous DNA molecules containing complementary single-stranded regions and mediates homologous DNA strand exchange. Promotes also the formation of joint molecules. mRNA specific autogenous translational repressor.</text>
</comment>
<comment type="similarity">
    <text evidence="10">Belongs to the Tequatrovirus single-stranded DNA-binding protein family.</text>
</comment>
<comment type="caution">
    <text evidence="10">Lacks conserved residue(s) required for the propagation of feature annotation.</text>
</comment>
<keyword evidence="5" id="KW-0227">DNA damage</keyword>
<feature type="region of interest" description="Disordered" evidence="11">
    <location>
        <begin position="250"/>
        <end position="308"/>
    </location>
</feature>
<dbReference type="GO" id="GO:0039686">
    <property type="term" value="P:bidirectional double-stranded viral DNA replication"/>
    <property type="evidence" value="ECO:0007669"/>
    <property type="project" value="UniProtKB-UniRule"/>
</dbReference>
<sequence length="308" mass="35150">MSFADLKKQSSLGSLTSKLVKEVEKMNNTSSGGDDRLWKPEMDKTGNGYAVIRFLPAPEGEELPWAKMYSHAFQGPGGWYIENSLTTLGQKDPVSEYNRELWNSGLDSDKDTVRKQKRKLSYYANIYVVQDKANPQNEGKVFLYKFGKKIFDKIMEAMQPEFEDETPINPFDFWGGANFKLKLKKVQGYWNYDSSEFGPVEPLLDDDDALEALWKKEYSLSAITATDQFKDYDQLQNRLKMVLGQKSTRRFDEELEDESEGRGSFTPDFKSKAPEPAADFNAPDITPTKSADSDEDDALSYFQKLAEE</sequence>
<keyword evidence="4" id="KW-0479">Metal-binding</keyword>
<dbReference type="Proteomes" id="UP000221247">
    <property type="component" value="Segment"/>
</dbReference>
<evidence type="ECO:0000313" key="14">
    <source>
        <dbReference type="Proteomes" id="UP000221247"/>
    </source>
</evidence>
<evidence type="ECO:0000256" key="11">
    <source>
        <dbReference type="SAM" id="MobiDB-lite"/>
    </source>
</evidence>
<comment type="subunit">
    <text evidence="10">Homodimer in the absence of DNA, monomer when binding DNA. Interacts with the DNA helicase assembly protein; a ternary complex between the helicase assembly protein, the single-stranded DNA-binding protein and ssDNA is an obligatory intermediate in the helicase loading mechanism. Part of the replicase complex that includes the DNA polymerase, the polymerase clamp, the clamp loader complex, the single-stranded DNA binding protein, the primase, the replicative helicase and the helicase assembly factor. Interacts (via C-terminus) with the viral SF1 dDA helicase. Interacts with the viral SF2 UvsW repair helicase.</text>
</comment>
<evidence type="ECO:0000256" key="6">
    <source>
        <dbReference type="ARBA" id="ARBA00022833"/>
    </source>
</evidence>
<dbReference type="GeneID" id="54981334"/>
<keyword evidence="2 10" id="KW-0678">Repressor</keyword>
<protein>
    <recommendedName>
        <fullName evidence="1 10">Single-stranded DNA-binding protein</fullName>
        <shortName evidence="10">SSB protein</shortName>
    </recommendedName>
    <alternativeName>
        <fullName evidence="10">Helix-destabilizing protein</fullName>
    </alternativeName>
</protein>
<keyword evidence="9 10" id="KW-0234">DNA repair</keyword>
<dbReference type="InterPro" id="IPR012340">
    <property type="entry name" value="NA-bd_OB-fold"/>
</dbReference>
<reference evidence="13 14" key="1">
    <citation type="submission" date="2017-06" db="EMBL/GenBank/DDBJ databases">
        <authorList>
            <person name="Kim H.J."/>
            <person name="Triplett B.A."/>
        </authorList>
    </citation>
    <scope>NUCLEOTIDE SEQUENCE [LARGE SCALE GENOMIC DNA]</scope>
</reference>
<evidence type="ECO:0000256" key="10">
    <source>
        <dbReference type="HAMAP-Rule" id="MF_04152"/>
    </source>
</evidence>
<dbReference type="GO" id="GO:0006281">
    <property type="term" value="P:DNA repair"/>
    <property type="evidence" value="ECO:0007669"/>
    <property type="project" value="UniProtKB-UniRule"/>
</dbReference>
<keyword evidence="10" id="KW-0233">DNA recombination</keyword>
<comment type="domain">
    <text evidence="10">The acidic C-terminus is involved in modulating the ssDNA binding properties. The N-terminus LAST motif is involved in the cooperative binding of the protein to single-stranded nucleic acids.</text>
</comment>
<dbReference type="GO" id="GO:0006310">
    <property type="term" value="P:DNA recombination"/>
    <property type="evidence" value="ECO:0007669"/>
    <property type="project" value="UniProtKB-UniRule"/>
</dbReference>